<dbReference type="EC" id="3.1.-.-" evidence="6"/>
<dbReference type="GO" id="GO:0090729">
    <property type="term" value="F:toxin activity"/>
    <property type="evidence" value="ECO:0007669"/>
    <property type="project" value="UniProtKB-KW"/>
</dbReference>
<feature type="binding site" evidence="6">
    <location>
        <position position="102"/>
    </location>
    <ligand>
        <name>Mg(2+)</name>
        <dbReference type="ChEBI" id="CHEBI:18420"/>
    </ligand>
</feature>
<reference evidence="8 9" key="1">
    <citation type="journal article" date="2016" name="Antonie Van Leeuwenhoek">
        <title>Nocardia donostiensis sp. nov., isolated from human respiratory specimens.</title>
        <authorList>
            <person name="Ercibengoa M."/>
            <person name="Bell M."/>
            <person name="Marimon J.M."/>
            <person name="Humrighouse B."/>
            <person name="Klenk H.P."/>
            <person name="Potter G."/>
            <person name="Perez-Trallero E."/>
        </authorList>
    </citation>
    <scope>NUCLEOTIDE SEQUENCE [LARGE SCALE GENOMIC DNA]</scope>
    <source>
        <strain evidence="8 9">X1655</strain>
    </source>
</reference>
<evidence type="ECO:0000256" key="1">
    <source>
        <dbReference type="ARBA" id="ARBA00022649"/>
    </source>
</evidence>
<comment type="function">
    <text evidence="6">Toxic component of a toxin-antitoxin (TA) system. An RNase.</text>
</comment>
<gene>
    <name evidence="6" type="primary">vapC</name>
    <name evidence="8" type="ORF">B0T46_18840</name>
</gene>
<evidence type="ECO:0000313" key="9">
    <source>
        <dbReference type="Proteomes" id="UP000188836"/>
    </source>
</evidence>
<keyword evidence="1 6" id="KW-1277">Toxin-antitoxin system</keyword>
<dbReference type="AlphaFoldDB" id="A0A1V2TCS5"/>
<sequence length="144" mass="15980">MILIGDTSGLIAAFNSADPEHATARSVLQHAGSTVVSPLVLLEIEHVITRNLNRDVAYSVNDWLLAQEGVGRVEIGAVPAELLRTARRVQRHYAALRLDLTDSVNVALAERYETPDILTLDRRDFRAVAPLTRHDAFRVLPDDY</sequence>
<evidence type="ECO:0000256" key="3">
    <source>
        <dbReference type="ARBA" id="ARBA00022723"/>
    </source>
</evidence>
<dbReference type="HAMAP" id="MF_00265">
    <property type="entry name" value="VapC_Nob1"/>
    <property type="match status" value="1"/>
</dbReference>
<protein>
    <recommendedName>
        <fullName evidence="6">Ribonuclease VapC</fullName>
        <shortName evidence="6">RNase VapC</shortName>
        <ecNumber evidence="6">3.1.-.-</ecNumber>
    </recommendedName>
    <alternativeName>
        <fullName evidence="6">Toxin VapC</fullName>
    </alternativeName>
</protein>
<dbReference type="Pfam" id="PF01850">
    <property type="entry name" value="PIN"/>
    <property type="match status" value="1"/>
</dbReference>
<keyword evidence="3 6" id="KW-0479">Metal-binding</keyword>
<keyword evidence="4 6" id="KW-0378">Hydrolase</keyword>
<organism evidence="8 9">
    <name type="scientific">Nocardia donostiensis</name>
    <dbReference type="NCBI Taxonomy" id="1538463"/>
    <lineage>
        <taxon>Bacteria</taxon>
        <taxon>Bacillati</taxon>
        <taxon>Actinomycetota</taxon>
        <taxon>Actinomycetes</taxon>
        <taxon>Mycobacteriales</taxon>
        <taxon>Nocardiaceae</taxon>
        <taxon>Nocardia</taxon>
    </lineage>
</organism>
<dbReference type="EMBL" id="MUMY01000016">
    <property type="protein sequence ID" value="ONM47322.1"/>
    <property type="molecule type" value="Genomic_DNA"/>
</dbReference>
<dbReference type="Gene3D" id="3.40.50.1010">
    <property type="entry name" value="5'-nuclease"/>
    <property type="match status" value="1"/>
</dbReference>
<accession>A0A1V2TCS5</accession>
<dbReference type="GO" id="GO:0016787">
    <property type="term" value="F:hydrolase activity"/>
    <property type="evidence" value="ECO:0007669"/>
    <property type="project" value="UniProtKB-KW"/>
</dbReference>
<dbReference type="STRING" id="1538463.B0T36_02790"/>
<feature type="domain" description="PIN" evidence="7">
    <location>
        <begin position="6"/>
        <end position="129"/>
    </location>
</feature>
<evidence type="ECO:0000256" key="2">
    <source>
        <dbReference type="ARBA" id="ARBA00022722"/>
    </source>
</evidence>
<dbReference type="OrthoDB" id="5184258at2"/>
<evidence type="ECO:0000256" key="6">
    <source>
        <dbReference type="HAMAP-Rule" id="MF_00265"/>
    </source>
</evidence>
<evidence type="ECO:0000256" key="4">
    <source>
        <dbReference type="ARBA" id="ARBA00022801"/>
    </source>
</evidence>
<name>A0A1V2TCS5_9NOCA</name>
<dbReference type="InterPro" id="IPR022907">
    <property type="entry name" value="VapC_family"/>
</dbReference>
<keyword evidence="6" id="KW-0800">Toxin</keyword>
<comment type="similarity">
    <text evidence="6">Belongs to the PINc/VapC protein family.</text>
</comment>
<dbReference type="SUPFAM" id="SSF88723">
    <property type="entry name" value="PIN domain-like"/>
    <property type="match status" value="1"/>
</dbReference>
<dbReference type="InterPro" id="IPR029060">
    <property type="entry name" value="PIN-like_dom_sf"/>
</dbReference>
<evidence type="ECO:0000259" key="7">
    <source>
        <dbReference type="Pfam" id="PF01850"/>
    </source>
</evidence>
<keyword evidence="2 6" id="KW-0540">Nuclease</keyword>
<evidence type="ECO:0000256" key="5">
    <source>
        <dbReference type="ARBA" id="ARBA00022842"/>
    </source>
</evidence>
<dbReference type="GO" id="GO:0004540">
    <property type="term" value="F:RNA nuclease activity"/>
    <property type="evidence" value="ECO:0007669"/>
    <property type="project" value="InterPro"/>
</dbReference>
<keyword evidence="5 6" id="KW-0460">Magnesium</keyword>
<dbReference type="RefSeq" id="WP_077119148.1">
    <property type="nucleotide sequence ID" value="NZ_LOKT01000002.1"/>
</dbReference>
<dbReference type="GO" id="GO:0000287">
    <property type="term" value="F:magnesium ion binding"/>
    <property type="evidence" value="ECO:0007669"/>
    <property type="project" value="UniProtKB-UniRule"/>
</dbReference>
<comment type="caution">
    <text evidence="8">The sequence shown here is derived from an EMBL/GenBank/DDBJ whole genome shotgun (WGS) entry which is preliminary data.</text>
</comment>
<dbReference type="Proteomes" id="UP000188836">
    <property type="component" value="Unassembled WGS sequence"/>
</dbReference>
<feature type="binding site" evidence="6">
    <location>
        <position position="6"/>
    </location>
    <ligand>
        <name>Mg(2+)</name>
        <dbReference type="ChEBI" id="CHEBI:18420"/>
    </ligand>
</feature>
<proteinExistence type="inferred from homology"/>
<comment type="cofactor">
    <cofactor evidence="6">
        <name>Mg(2+)</name>
        <dbReference type="ChEBI" id="CHEBI:18420"/>
    </cofactor>
</comment>
<keyword evidence="9" id="KW-1185">Reference proteome</keyword>
<evidence type="ECO:0000313" key="8">
    <source>
        <dbReference type="EMBL" id="ONM47322.1"/>
    </source>
</evidence>
<dbReference type="InterPro" id="IPR002716">
    <property type="entry name" value="PIN_dom"/>
</dbReference>